<protein>
    <recommendedName>
        <fullName evidence="3">Reverse transcriptase Ty1/copia-type domain-containing protein</fullName>
    </recommendedName>
</protein>
<keyword evidence="2" id="KW-0812">Transmembrane</keyword>
<feature type="compositionally biased region" description="Basic and acidic residues" evidence="1">
    <location>
        <begin position="21"/>
        <end position="42"/>
    </location>
</feature>
<dbReference type="Pfam" id="PF07727">
    <property type="entry name" value="RVT_2"/>
    <property type="match status" value="1"/>
</dbReference>
<keyword evidence="2" id="KW-0472">Membrane</keyword>
<name>A0AAW2X0F4_9LAMI</name>
<keyword evidence="2" id="KW-1133">Transmembrane helix</keyword>
<dbReference type="EMBL" id="JACGWN010000006">
    <property type="protein sequence ID" value="KAL0445800.1"/>
    <property type="molecule type" value="Genomic_DNA"/>
</dbReference>
<feature type="transmembrane region" description="Helical" evidence="2">
    <location>
        <begin position="157"/>
        <end position="178"/>
    </location>
</feature>
<accession>A0AAW2X0F4</accession>
<dbReference type="InterPro" id="IPR013103">
    <property type="entry name" value="RVT_2"/>
</dbReference>
<reference evidence="4" key="2">
    <citation type="journal article" date="2024" name="Plant">
        <title>Genomic evolution and insights into agronomic trait innovations of Sesamum species.</title>
        <authorList>
            <person name="Miao H."/>
            <person name="Wang L."/>
            <person name="Qu L."/>
            <person name="Liu H."/>
            <person name="Sun Y."/>
            <person name="Le M."/>
            <person name="Wang Q."/>
            <person name="Wei S."/>
            <person name="Zheng Y."/>
            <person name="Lin W."/>
            <person name="Duan Y."/>
            <person name="Cao H."/>
            <person name="Xiong S."/>
            <person name="Wang X."/>
            <person name="Wei L."/>
            <person name="Li C."/>
            <person name="Ma Q."/>
            <person name="Ju M."/>
            <person name="Zhao R."/>
            <person name="Li G."/>
            <person name="Mu C."/>
            <person name="Tian Q."/>
            <person name="Mei H."/>
            <person name="Zhang T."/>
            <person name="Gao T."/>
            <person name="Zhang H."/>
        </authorList>
    </citation>
    <scope>NUCLEOTIDE SEQUENCE</scope>
    <source>
        <strain evidence="4">KEN1</strain>
    </source>
</reference>
<proteinExistence type="predicted"/>
<gene>
    <name evidence="4" type="ORF">Slati_1707900</name>
</gene>
<evidence type="ECO:0000259" key="3">
    <source>
        <dbReference type="Pfam" id="PF07727"/>
    </source>
</evidence>
<evidence type="ECO:0000313" key="4">
    <source>
        <dbReference type="EMBL" id="KAL0445800.1"/>
    </source>
</evidence>
<evidence type="ECO:0000256" key="2">
    <source>
        <dbReference type="SAM" id="Phobius"/>
    </source>
</evidence>
<comment type="caution">
    <text evidence="4">The sequence shown here is derived from an EMBL/GenBank/DDBJ whole genome shotgun (WGS) entry which is preliminary data.</text>
</comment>
<organism evidence="4">
    <name type="scientific">Sesamum latifolium</name>
    <dbReference type="NCBI Taxonomy" id="2727402"/>
    <lineage>
        <taxon>Eukaryota</taxon>
        <taxon>Viridiplantae</taxon>
        <taxon>Streptophyta</taxon>
        <taxon>Embryophyta</taxon>
        <taxon>Tracheophyta</taxon>
        <taxon>Spermatophyta</taxon>
        <taxon>Magnoliopsida</taxon>
        <taxon>eudicotyledons</taxon>
        <taxon>Gunneridae</taxon>
        <taxon>Pentapetalae</taxon>
        <taxon>asterids</taxon>
        <taxon>lamiids</taxon>
        <taxon>Lamiales</taxon>
        <taxon>Pedaliaceae</taxon>
        <taxon>Sesamum</taxon>
    </lineage>
</organism>
<sequence length="224" mass="25761">MGTCRSLLLGEGPRHMTISKQEQDKGEAMKESSPEPLSKEAPRLLTGGRSENSNPSRKGVIRMIVGEPMGDVIHIELEKPMFDIDSGNWLEAMRSKVDSMSSNKVWTLVDHPRASSITCKWVYKRKLQADGEVTTFKARLMAKGYTQRAGVDFKETYSPIAMAKSIWILLAISSYYYYEIWKMDMKRVFLNNLIEKEIYMDQSVGFISIEKEQRFAIFIYLFMD</sequence>
<evidence type="ECO:0000256" key="1">
    <source>
        <dbReference type="SAM" id="MobiDB-lite"/>
    </source>
</evidence>
<dbReference type="AlphaFoldDB" id="A0AAW2X0F4"/>
<feature type="domain" description="Reverse transcriptase Ty1/copia-type" evidence="3">
    <location>
        <begin position="103"/>
        <end position="212"/>
    </location>
</feature>
<reference evidence="4" key="1">
    <citation type="submission" date="2020-06" db="EMBL/GenBank/DDBJ databases">
        <authorList>
            <person name="Li T."/>
            <person name="Hu X."/>
            <person name="Zhang T."/>
            <person name="Song X."/>
            <person name="Zhang H."/>
            <person name="Dai N."/>
            <person name="Sheng W."/>
            <person name="Hou X."/>
            <person name="Wei L."/>
        </authorList>
    </citation>
    <scope>NUCLEOTIDE SEQUENCE</scope>
    <source>
        <strain evidence="4">KEN1</strain>
        <tissue evidence="4">Leaf</tissue>
    </source>
</reference>
<feature type="region of interest" description="Disordered" evidence="1">
    <location>
        <begin position="1"/>
        <end position="57"/>
    </location>
</feature>